<evidence type="ECO:0000313" key="3">
    <source>
        <dbReference type="Proteomes" id="UP001274830"/>
    </source>
</evidence>
<evidence type="ECO:0000313" key="2">
    <source>
        <dbReference type="EMBL" id="KAK3678628.1"/>
    </source>
</evidence>
<reference evidence="2" key="1">
    <citation type="submission" date="2023-07" db="EMBL/GenBank/DDBJ databases">
        <title>Black Yeasts Isolated from many extreme environments.</title>
        <authorList>
            <person name="Coleine C."/>
            <person name="Stajich J.E."/>
            <person name="Selbmann L."/>
        </authorList>
    </citation>
    <scope>NUCLEOTIDE SEQUENCE</scope>
    <source>
        <strain evidence="2">CCFEE 5485</strain>
    </source>
</reference>
<protein>
    <recommendedName>
        <fullName evidence="4">Phosphoglycerate mutase-like protein</fullName>
    </recommendedName>
</protein>
<dbReference type="Proteomes" id="UP001274830">
    <property type="component" value="Unassembled WGS sequence"/>
</dbReference>
<feature type="region of interest" description="Disordered" evidence="1">
    <location>
        <begin position="143"/>
        <end position="185"/>
    </location>
</feature>
<sequence length="185" mass="20857">MIPMKRTIQTCQISFKPVVDRGHKILLMPLAQESSDAPMDTGSSTEELTKTFGDVIDTQRLELFPYWFSNHGRFDVDGESLIKRGAMLRKVLRDRPEKNIAIVSHGTFAHFIVGNVTTDGEQTTRMWANAECRSFKFVAEDDEDAQMTELEESRDKRPDLEIKNPGHLLRPGAGRKGSMGEAMTV</sequence>
<dbReference type="AlphaFoldDB" id="A0AAE0WVK2"/>
<proteinExistence type="predicted"/>
<dbReference type="EMBL" id="JAUTXT010000004">
    <property type="protein sequence ID" value="KAK3678628.1"/>
    <property type="molecule type" value="Genomic_DNA"/>
</dbReference>
<gene>
    <name evidence="2" type="ORF">LTR78_001926</name>
</gene>
<accession>A0AAE0WVK2</accession>
<feature type="compositionally biased region" description="Basic and acidic residues" evidence="1">
    <location>
        <begin position="151"/>
        <end position="164"/>
    </location>
</feature>
<organism evidence="2 3">
    <name type="scientific">Recurvomyces mirabilis</name>
    <dbReference type="NCBI Taxonomy" id="574656"/>
    <lineage>
        <taxon>Eukaryota</taxon>
        <taxon>Fungi</taxon>
        <taxon>Dikarya</taxon>
        <taxon>Ascomycota</taxon>
        <taxon>Pezizomycotina</taxon>
        <taxon>Dothideomycetes</taxon>
        <taxon>Dothideomycetidae</taxon>
        <taxon>Mycosphaerellales</taxon>
        <taxon>Teratosphaeriaceae</taxon>
        <taxon>Recurvomyces</taxon>
    </lineage>
</organism>
<dbReference type="SUPFAM" id="SSF53254">
    <property type="entry name" value="Phosphoglycerate mutase-like"/>
    <property type="match status" value="1"/>
</dbReference>
<dbReference type="Gene3D" id="3.40.50.1240">
    <property type="entry name" value="Phosphoglycerate mutase-like"/>
    <property type="match status" value="1"/>
</dbReference>
<dbReference type="InterPro" id="IPR029033">
    <property type="entry name" value="His_PPase_superfam"/>
</dbReference>
<keyword evidence="3" id="KW-1185">Reference proteome</keyword>
<evidence type="ECO:0008006" key="4">
    <source>
        <dbReference type="Google" id="ProtNLM"/>
    </source>
</evidence>
<evidence type="ECO:0000256" key="1">
    <source>
        <dbReference type="SAM" id="MobiDB-lite"/>
    </source>
</evidence>
<comment type="caution">
    <text evidence="2">The sequence shown here is derived from an EMBL/GenBank/DDBJ whole genome shotgun (WGS) entry which is preliminary data.</text>
</comment>
<name>A0AAE0WVK2_9PEZI</name>